<dbReference type="Pfam" id="PF05036">
    <property type="entry name" value="SPOR"/>
    <property type="match status" value="1"/>
</dbReference>
<dbReference type="InterPro" id="IPR036680">
    <property type="entry name" value="SPOR-like_sf"/>
</dbReference>
<dbReference type="EMBL" id="UOGD01000114">
    <property type="protein sequence ID" value="VAX18750.1"/>
    <property type="molecule type" value="Genomic_DNA"/>
</dbReference>
<dbReference type="AlphaFoldDB" id="A0A3B1C7A6"/>
<reference evidence="2" key="1">
    <citation type="submission" date="2018-06" db="EMBL/GenBank/DDBJ databases">
        <authorList>
            <person name="Zhirakovskaya E."/>
        </authorList>
    </citation>
    <scope>NUCLEOTIDE SEQUENCE</scope>
</reference>
<dbReference type="PROSITE" id="PS51724">
    <property type="entry name" value="SPOR"/>
    <property type="match status" value="1"/>
</dbReference>
<accession>A0A3B1C7A6</accession>
<evidence type="ECO:0000259" key="1">
    <source>
        <dbReference type="PROSITE" id="PS51724"/>
    </source>
</evidence>
<organism evidence="2">
    <name type="scientific">hydrothermal vent metagenome</name>
    <dbReference type="NCBI Taxonomy" id="652676"/>
    <lineage>
        <taxon>unclassified sequences</taxon>
        <taxon>metagenomes</taxon>
        <taxon>ecological metagenomes</taxon>
    </lineage>
</organism>
<feature type="domain" description="SPOR" evidence="1">
    <location>
        <begin position="84"/>
        <end position="162"/>
    </location>
</feature>
<sequence length="165" mass="18432">MIRNKIFLFIFLLLFTFACSSTKETTKQSNSPDEEVYVFDDVSDVPDVDTTSHEAVEVILEQKAEPTPPPPVSAQTVPVAPVLATVENGYIVQVGAFSTRDKAESFVKGAKNTISYPLHVKYIEKTGFYAVQLSPLKTRKEAEKVRNELWKNAQFSDAFIVPKSK</sequence>
<protein>
    <recommendedName>
        <fullName evidence="1">SPOR domain-containing protein</fullName>
    </recommendedName>
</protein>
<dbReference type="Gene3D" id="3.30.70.1070">
    <property type="entry name" value="Sporulation related repeat"/>
    <property type="match status" value="1"/>
</dbReference>
<dbReference type="InterPro" id="IPR007730">
    <property type="entry name" value="SPOR-like_dom"/>
</dbReference>
<dbReference type="PROSITE" id="PS51257">
    <property type="entry name" value="PROKAR_LIPOPROTEIN"/>
    <property type="match status" value="1"/>
</dbReference>
<dbReference type="GO" id="GO:0042834">
    <property type="term" value="F:peptidoglycan binding"/>
    <property type="evidence" value="ECO:0007669"/>
    <property type="project" value="InterPro"/>
</dbReference>
<evidence type="ECO:0000313" key="2">
    <source>
        <dbReference type="EMBL" id="VAX18750.1"/>
    </source>
</evidence>
<name>A0A3B1C7A6_9ZZZZ</name>
<dbReference type="SUPFAM" id="SSF110997">
    <property type="entry name" value="Sporulation related repeat"/>
    <property type="match status" value="1"/>
</dbReference>
<gene>
    <name evidence="2" type="ORF">MNBD_IGNAVI01-2226</name>
</gene>
<proteinExistence type="predicted"/>